<feature type="binding site" evidence="5">
    <location>
        <position position="124"/>
    </location>
    <ligand>
        <name>chlorophyll a</name>
        <dbReference type="ChEBI" id="CHEBI:58416"/>
        <label>1</label>
    </ligand>
</feature>
<proteinExistence type="predicted"/>
<evidence type="ECO:0000256" key="5">
    <source>
        <dbReference type="PIRSR" id="PIRSR601344-1"/>
    </source>
</evidence>
<feature type="binding site" evidence="5">
    <location>
        <position position="218"/>
    </location>
    <ligand>
        <name>chlorophyll a</name>
        <dbReference type="ChEBI" id="CHEBI:58416"/>
        <label>1</label>
    </ligand>
</feature>
<evidence type="ECO:0000256" key="2">
    <source>
        <dbReference type="ARBA" id="ARBA00022528"/>
    </source>
</evidence>
<protein>
    <submittedName>
        <fullName evidence="7">Uncharacterized protein</fullName>
    </submittedName>
</protein>
<dbReference type="GO" id="GO:0016168">
    <property type="term" value="F:chlorophyll binding"/>
    <property type="evidence" value="ECO:0007669"/>
    <property type="project" value="UniProtKB-KW"/>
</dbReference>
<name>A0A813LNH7_POLGL</name>
<dbReference type="SUPFAM" id="SSF103511">
    <property type="entry name" value="Chlorophyll a-b binding protein"/>
    <property type="match status" value="2"/>
</dbReference>
<dbReference type="GO" id="GO:0009765">
    <property type="term" value="P:photosynthesis, light harvesting"/>
    <property type="evidence" value="ECO:0007669"/>
    <property type="project" value="InterPro"/>
</dbReference>
<organism evidence="7 8">
    <name type="scientific">Polarella glacialis</name>
    <name type="common">Dinoflagellate</name>
    <dbReference type="NCBI Taxonomy" id="89957"/>
    <lineage>
        <taxon>Eukaryota</taxon>
        <taxon>Sar</taxon>
        <taxon>Alveolata</taxon>
        <taxon>Dinophyceae</taxon>
        <taxon>Suessiales</taxon>
        <taxon>Suessiaceae</taxon>
        <taxon>Polarella</taxon>
    </lineage>
</organism>
<evidence type="ECO:0000256" key="3">
    <source>
        <dbReference type="ARBA" id="ARBA00022531"/>
    </source>
</evidence>
<feature type="transmembrane region" description="Helical" evidence="6">
    <location>
        <begin position="859"/>
        <end position="882"/>
    </location>
</feature>
<feature type="transmembrane region" description="Helical" evidence="6">
    <location>
        <begin position="790"/>
        <end position="809"/>
    </location>
</feature>
<evidence type="ECO:0000313" key="8">
    <source>
        <dbReference type="Proteomes" id="UP000626109"/>
    </source>
</evidence>
<accession>A0A813LNH7</accession>
<keyword evidence="3" id="KW-0602">Photosynthesis</keyword>
<feature type="transmembrane region" description="Helical" evidence="6">
    <location>
        <begin position="821"/>
        <end position="847"/>
    </location>
</feature>
<dbReference type="Proteomes" id="UP000626109">
    <property type="component" value="Unassembled WGS sequence"/>
</dbReference>
<feature type="transmembrane region" description="Helical" evidence="6">
    <location>
        <begin position="636"/>
        <end position="659"/>
    </location>
</feature>
<keyword evidence="6" id="KW-1133">Transmembrane helix</keyword>
<dbReference type="GO" id="GO:0016020">
    <property type="term" value="C:membrane"/>
    <property type="evidence" value="ECO:0007669"/>
    <property type="project" value="InterPro"/>
</dbReference>
<dbReference type="AlphaFoldDB" id="A0A813LNH7"/>
<dbReference type="InterPro" id="IPR022796">
    <property type="entry name" value="Chloroa_b-bind"/>
</dbReference>
<evidence type="ECO:0000256" key="4">
    <source>
        <dbReference type="ARBA" id="ARBA00022640"/>
    </source>
</evidence>
<keyword evidence="6" id="KW-0472">Membrane</keyword>
<dbReference type="InterPro" id="IPR001344">
    <property type="entry name" value="Chloro_AB-bd_pln"/>
</dbReference>
<evidence type="ECO:0000256" key="1">
    <source>
        <dbReference type="ARBA" id="ARBA00004229"/>
    </source>
</evidence>
<keyword evidence="5" id="KW-0157">Chromophore</keyword>
<dbReference type="EMBL" id="CAJNNW010036398">
    <property type="protein sequence ID" value="CAE8733957.1"/>
    <property type="molecule type" value="Genomic_DNA"/>
</dbReference>
<dbReference type="GO" id="GO:0009507">
    <property type="term" value="C:chloroplast"/>
    <property type="evidence" value="ECO:0007669"/>
    <property type="project" value="UniProtKB-SubCell"/>
</dbReference>
<keyword evidence="2" id="KW-0150">Chloroplast</keyword>
<comment type="subcellular location">
    <subcellularLocation>
        <location evidence="1">Plastid</location>
        <location evidence="1">Chloroplast</location>
    </subcellularLocation>
</comment>
<keyword evidence="4" id="KW-0934">Plastid</keyword>
<dbReference type="Gene3D" id="1.10.3460.10">
    <property type="entry name" value="Chlorophyll a/b binding protein domain"/>
    <property type="match status" value="3"/>
</dbReference>
<gene>
    <name evidence="7" type="ORF">PGLA2088_LOCUS47073</name>
</gene>
<sequence length="939" mass="100525">MVKNTELGFVALAAVSGSAVLGFVPSSLSAAAAAPPSPALRGVSSAQQSAQSGQVGSHPATLATLCGACALAGAARSSTQKKSRRHAFDLAAQEGVTPPFGLFDPLGLAKGKDAAEFRKLRISEIKHGRVAMMASVGLVLPHFWKIQGFENVPSGIGAVFTEMGGAGFAALFLGAGLHELVLWKDDESKDPGDFGDPFGFQSVTAIDIGRNFELNNGRMAMFAVLGQIVAELVTGKGGQLSYFQGWSQWKADFVWYFAEKPIARNFELNNGRMAMFAVLGQIVAELVTGKGPRSWASCQSSLSAAAAAPPSPALRGVSSAQQSAQSGQVGSHPATLATLCGACALAGAARSSTQKKSRRHAFDLAAQEGITPPFGLFDPLGLAKGKDAAEFRKLRISVAMMASVGLVLPHFWKIQGFENAVFTDMGGAGFAALFLGAGLHELVLWKDDESKDPGDFGDPFGGKNVAAIGKDFVWYFAEKPIARNFELNNGRMAMFAVLGQIVAELVTGKDAMSLDNSSVRGGGSDLVGDFVLDGTKNGGLIKFTKLYVGQHALEYEGKLFDLEDGSQKIVGMWSCADQKGDFELLRDLQLERKREAAFNMIVARMKMNVGLLRFFCEDLGLSCIQIFYLMEHKTTPWQFYFTVASVSSGILLSILGPLVEAVNARSCRLAAGEAAEQPPSVDGGAFMCCTGMAHRSEFQTTSKAAVKGLGMGEHELLLSKRRATYRLELEAQEAAYKARIEQAREQSNGELLSGNTDYIEVLMEKPDEPALVPDISIADVIASNKGVRQILSFGVLLYWSYIICVPFVFDLSCEHAIPAESHVIFLCIASFNMFLQIWCAALTKYGYLTLVHAPQKFGASLFLTLLGLFGSYSDIAFIGMIRQCGSHLWIPAGCIYFVGVILAQALPGILMLVLGYKIPAALKLNEMNVLIMLLKPSGS</sequence>
<feature type="transmembrane region" description="Helical" evidence="6">
    <location>
        <begin position="888"/>
        <end position="914"/>
    </location>
</feature>
<dbReference type="PANTHER" id="PTHR21649">
    <property type="entry name" value="CHLOROPHYLL A/B BINDING PROTEIN"/>
    <property type="match status" value="1"/>
</dbReference>
<dbReference type="Pfam" id="PF00504">
    <property type="entry name" value="Chloroa_b-bind"/>
    <property type="match status" value="2"/>
</dbReference>
<feature type="binding site" evidence="5">
    <location>
        <position position="213"/>
    </location>
    <ligand>
        <name>chlorophyll a</name>
        <dbReference type="ChEBI" id="CHEBI:58416"/>
        <label>1</label>
    </ligand>
</feature>
<feature type="binding site" evidence="5">
    <location>
        <position position="216"/>
    </location>
    <ligand>
        <name>chlorophyll a</name>
        <dbReference type="ChEBI" id="CHEBI:58416"/>
        <label>5</label>
    </ligand>
</feature>
<evidence type="ECO:0000313" key="7">
    <source>
        <dbReference type="EMBL" id="CAE8733957.1"/>
    </source>
</evidence>
<feature type="binding site" description="axial binding residue" evidence="5">
    <location>
        <position position="129"/>
    </location>
    <ligand>
        <name>chlorophyll b</name>
        <dbReference type="ChEBI" id="CHEBI:61721"/>
        <label>1</label>
    </ligand>
    <ligandPart>
        <name>Mg</name>
        <dbReference type="ChEBI" id="CHEBI:25107"/>
    </ligandPart>
</feature>
<keyword evidence="5" id="KW-0148">Chlorophyll</keyword>
<feature type="binding site" evidence="5">
    <location>
        <position position="127"/>
    </location>
    <ligand>
        <name>chlorophyll a</name>
        <dbReference type="ChEBI" id="CHEBI:58416"/>
        <label>1</label>
    </ligand>
</feature>
<evidence type="ECO:0000256" key="6">
    <source>
        <dbReference type="SAM" id="Phobius"/>
    </source>
</evidence>
<reference evidence="7" key="1">
    <citation type="submission" date="2021-02" db="EMBL/GenBank/DDBJ databases">
        <authorList>
            <person name="Dougan E. K."/>
            <person name="Rhodes N."/>
            <person name="Thang M."/>
            <person name="Chan C."/>
        </authorList>
    </citation>
    <scope>NUCLEOTIDE SEQUENCE</scope>
</reference>
<comment type="caution">
    <text evidence="7">The sequence shown here is derived from an EMBL/GenBank/DDBJ whole genome shotgun (WGS) entry which is preliminary data.</text>
</comment>
<keyword evidence="6" id="KW-0812">Transmembrane</keyword>